<accession>A0ABU9BV97</accession>
<dbReference type="Proteomes" id="UP001371218">
    <property type="component" value="Unassembled WGS sequence"/>
</dbReference>
<evidence type="ECO:0000313" key="2">
    <source>
        <dbReference type="Proteomes" id="UP001371218"/>
    </source>
</evidence>
<reference evidence="1 2" key="1">
    <citation type="submission" date="2024-04" db="EMBL/GenBank/DDBJ databases">
        <title>Novel species of the genus Ideonella isolated from streams.</title>
        <authorList>
            <person name="Lu H."/>
        </authorList>
    </citation>
    <scope>NUCLEOTIDE SEQUENCE [LARGE SCALE GENOMIC DNA]</scope>
    <source>
        <strain evidence="1 2">DXS29W</strain>
    </source>
</reference>
<organism evidence="1 2">
    <name type="scientific">Ideonella lacteola</name>
    <dbReference type="NCBI Taxonomy" id="2984193"/>
    <lineage>
        <taxon>Bacteria</taxon>
        <taxon>Pseudomonadati</taxon>
        <taxon>Pseudomonadota</taxon>
        <taxon>Betaproteobacteria</taxon>
        <taxon>Burkholderiales</taxon>
        <taxon>Sphaerotilaceae</taxon>
        <taxon>Ideonella</taxon>
    </lineage>
</organism>
<dbReference type="EMBL" id="JBBUTG010000012">
    <property type="protein sequence ID" value="MEK8032792.1"/>
    <property type="molecule type" value="Genomic_DNA"/>
</dbReference>
<keyword evidence="2" id="KW-1185">Reference proteome</keyword>
<sequence length="158" mass="17198">MRLPIGADQPPRLHAGLGAFLRDGRLGDVQVGMAKSEVLNAAGLPAEFGRGESLGDAAVWINGRTTFWFSGSTLERIGIYFVLEYLSNPAIEYDPDFPDRSVPKGMLEDYMRRFGIDFVVEAESITTSGGVSIGFSGDGMVCSMVVPPVPMPRGRRRR</sequence>
<evidence type="ECO:0000313" key="1">
    <source>
        <dbReference type="EMBL" id="MEK8032792.1"/>
    </source>
</evidence>
<gene>
    <name evidence="1" type="ORF">AACH06_18380</name>
</gene>
<dbReference type="RefSeq" id="WP_341427212.1">
    <property type="nucleotide sequence ID" value="NZ_JBBUTG010000012.1"/>
</dbReference>
<comment type="caution">
    <text evidence="1">The sequence shown here is derived from an EMBL/GenBank/DDBJ whole genome shotgun (WGS) entry which is preliminary data.</text>
</comment>
<name>A0ABU9BV97_9BURK</name>
<protein>
    <submittedName>
        <fullName evidence="1">Uncharacterized protein</fullName>
    </submittedName>
</protein>
<proteinExistence type="predicted"/>